<dbReference type="EMBL" id="CAJNAS010000010">
    <property type="protein sequence ID" value="CAE6908719.1"/>
    <property type="molecule type" value="Genomic_DNA"/>
</dbReference>
<sequence length="168" mass="18069">MKSRLINTVIAINQRLPGRFPRISQTGLALTGAVCVLTLSGCYYPYGYYPGGYYPYYATVPAGAAQQDMQVGPPDLQAAQQAQQQSSAQRAQNAQQNPPPAYAVAAVPPVYAAPAYPAYPAYYPPYPAYPAYYGYPGWYGPSVSIGFGFGGYWGGGHGYWGGGHGHWH</sequence>
<evidence type="ECO:0000313" key="2">
    <source>
        <dbReference type="EMBL" id="CAE6908719.1"/>
    </source>
</evidence>
<feature type="region of interest" description="Disordered" evidence="1">
    <location>
        <begin position="68"/>
        <end position="95"/>
    </location>
</feature>
<evidence type="ECO:0000256" key="1">
    <source>
        <dbReference type="SAM" id="MobiDB-lite"/>
    </source>
</evidence>
<name>A0A9N8MV57_9BURK</name>
<dbReference type="Proteomes" id="UP000675121">
    <property type="component" value="Unassembled WGS sequence"/>
</dbReference>
<reference evidence="2" key="1">
    <citation type="submission" date="2021-02" db="EMBL/GenBank/DDBJ databases">
        <authorList>
            <person name="Vanwijnsberghe S."/>
        </authorList>
    </citation>
    <scope>NUCLEOTIDE SEQUENCE</scope>
    <source>
        <strain evidence="2">R-70211</strain>
    </source>
</reference>
<organism evidence="2 3">
    <name type="scientific">Paraburkholderia domus</name>
    <dbReference type="NCBI Taxonomy" id="2793075"/>
    <lineage>
        <taxon>Bacteria</taxon>
        <taxon>Pseudomonadati</taxon>
        <taxon>Pseudomonadota</taxon>
        <taxon>Betaproteobacteria</taxon>
        <taxon>Burkholderiales</taxon>
        <taxon>Burkholderiaceae</taxon>
        <taxon>Paraburkholderia</taxon>
    </lineage>
</organism>
<dbReference type="AlphaFoldDB" id="A0A9N8MV57"/>
<evidence type="ECO:0000313" key="3">
    <source>
        <dbReference type="Proteomes" id="UP000675121"/>
    </source>
</evidence>
<proteinExistence type="predicted"/>
<dbReference type="RefSeq" id="WP_201075550.1">
    <property type="nucleotide sequence ID" value="NZ_CAJNAS010000010.1"/>
</dbReference>
<gene>
    <name evidence="2" type="ORF">R70211_03766</name>
</gene>
<accession>A0A9N8MV57</accession>
<keyword evidence="3" id="KW-1185">Reference proteome</keyword>
<protein>
    <submittedName>
        <fullName evidence="2">Uncharacterized protein</fullName>
    </submittedName>
</protein>
<comment type="caution">
    <text evidence="2">The sequence shown here is derived from an EMBL/GenBank/DDBJ whole genome shotgun (WGS) entry which is preliminary data.</text>
</comment>
<feature type="compositionally biased region" description="Low complexity" evidence="1">
    <location>
        <begin position="77"/>
        <end position="95"/>
    </location>
</feature>